<name>A0A918ADX6_9ACTN</name>
<dbReference type="Proteomes" id="UP000660745">
    <property type="component" value="Unassembled WGS sequence"/>
</dbReference>
<dbReference type="RefSeq" id="WP_189144233.1">
    <property type="nucleotide sequence ID" value="NZ_BMNK01000022.1"/>
</dbReference>
<feature type="domain" description="AB hydrolase-1" evidence="1">
    <location>
        <begin position="44"/>
        <end position="256"/>
    </location>
</feature>
<accession>A0A918ADX6</accession>
<sequence>METKHNTQTVTSADGTTIAFERIGQGPALILVDGAMCHRASGPARPLAQELADSFTVYTYDRRGRGESGHTASYAPEHELEDLAALIEEAGAPVLLYGISSGAALALAAVQSGLAVSRLAVYEPPFIVDDTRPPIPTDYTERIQEFLATGRPGKAIGYFMRKGVNLPGAMVAMMRFMPGWSGMKEVARTLPYDAAFVTDFERGRPLPEGQWDSIKVPTLVADGAKSPAWIRNGATDLARVLPHAERRTLPGQTHMVKPQALAPVLKGFFR</sequence>
<dbReference type="InterPro" id="IPR050228">
    <property type="entry name" value="Carboxylesterase_BioH"/>
</dbReference>
<comment type="caution">
    <text evidence="2">The sequence shown here is derived from an EMBL/GenBank/DDBJ whole genome shotgun (WGS) entry which is preliminary data.</text>
</comment>
<gene>
    <name evidence="2" type="ORF">GCM10012278_82710</name>
</gene>
<dbReference type="PANTHER" id="PTHR43194:SF5">
    <property type="entry name" value="PIMELOYL-[ACYL-CARRIER PROTEIN] METHYL ESTER ESTERASE"/>
    <property type="match status" value="1"/>
</dbReference>
<keyword evidence="3" id="KW-1185">Reference proteome</keyword>
<evidence type="ECO:0000313" key="3">
    <source>
        <dbReference type="Proteomes" id="UP000660745"/>
    </source>
</evidence>
<dbReference type="AlphaFoldDB" id="A0A918ADX6"/>
<proteinExistence type="predicted"/>
<protein>
    <submittedName>
        <fullName evidence="2">Alpha/beta hydrolase</fullName>
    </submittedName>
</protein>
<dbReference type="SUPFAM" id="SSF53474">
    <property type="entry name" value="alpha/beta-Hydrolases"/>
    <property type="match status" value="1"/>
</dbReference>
<dbReference type="InterPro" id="IPR000073">
    <property type="entry name" value="AB_hydrolase_1"/>
</dbReference>
<reference evidence="2" key="1">
    <citation type="journal article" date="2014" name="Int. J. Syst. Evol. Microbiol.">
        <title>Complete genome sequence of Corynebacterium casei LMG S-19264T (=DSM 44701T), isolated from a smear-ripened cheese.</title>
        <authorList>
            <consortium name="US DOE Joint Genome Institute (JGI-PGF)"/>
            <person name="Walter F."/>
            <person name="Albersmeier A."/>
            <person name="Kalinowski J."/>
            <person name="Ruckert C."/>
        </authorList>
    </citation>
    <scope>NUCLEOTIDE SEQUENCE</scope>
    <source>
        <strain evidence="2">CGMCC 4.7430</strain>
    </source>
</reference>
<dbReference type="Gene3D" id="3.40.50.1820">
    <property type="entry name" value="alpha/beta hydrolase"/>
    <property type="match status" value="1"/>
</dbReference>
<reference evidence="2" key="2">
    <citation type="submission" date="2020-09" db="EMBL/GenBank/DDBJ databases">
        <authorList>
            <person name="Sun Q."/>
            <person name="Zhou Y."/>
        </authorList>
    </citation>
    <scope>NUCLEOTIDE SEQUENCE</scope>
    <source>
        <strain evidence="2">CGMCC 4.7430</strain>
    </source>
</reference>
<evidence type="ECO:0000259" key="1">
    <source>
        <dbReference type="Pfam" id="PF12697"/>
    </source>
</evidence>
<dbReference type="GO" id="GO:0016787">
    <property type="term" value="F:hydrolase activity"/>
    <property type="evidence" value="ECO:0007669"/>
    <property type="project" value="UniProtKB-KW"/>
</dbReference>
<dbReference type="InterPro" id="IPR029058">
    <property type="entry name" value="AB_hydrolase_fold"/>
</dbReference>
<organism evidence="2 3">
    <name type="scientific">Nonomuraea glycinis</name>
    <dbReference type="NCBI Taxonomy" id="2047744"/>
    <lineage>
        <taxon>Bacteria</taxon>
        <taxon>Bacillati</taxon>
        <taxon>Actinomycetota</taxon>
        <taxon>Actinomycetes</taxon>
        <taxon>Streptosporangiales</taxon>
        <taxon>Streptosporangiaceae</taxon>
        <taxon>Nonomuraea</taxon>
    </lineage>
</organism>
<dbReference type="EMBL" id="BMNK01000022">
    <property type="protein sequence ID" value="GGP16932.1"/>
    <property type="molecule type" value="Genomic_DNA"/>
</dbReference>
<keyword evidence="2" id="KW-0378">Hydrolase</keyword>
<dbReference type="Pfam" id="PF12697">
    <property type="entry name" value="Abhydrolase_6"/>
    <property type="match status" value="1"/>
</dbReference>
<evidence type="ECO:0000313" key="2">
    <source>
        <dbReference type="EMBL" id="GGP16932.1"/>
    </source>
</evidence>
<dbReference type="PANTHER" id="PTHR43194">
    <property type="entry name" value="HYDROLASE ALPHA/BETA FOLD FAMILY"/>
    <property type="match status" value="1"/>
</dbReference>